<dbReference type="KEGG" id="sky:D0C37_13290"/>
<evidence type="ECO:0000313" key="3">
    <source>
        <dbReference type="EMBL" id="AXQ55478.1"/>
    </source>
</evidence>
<evidence type="ECO:0000256" key="2">
    <source>
        <dbReference type="SAM" id="SignalP"/>
    </source>
</evidence>
<dbReference type="GeneID" id="300115157"/>
<accession>A0A385DAS3</accession>
<evidence type="ECO:0000313" key="4">
    <source>
        <dbReference type="Proteomes" id="UP000259636"/>
    </source>
</evidence>
<feature type="chain" id="PRO_5038333877" description="Lipoprotein" evidence="2">
    <location>
        <begin position="23"/>
        <end position="222"/>
    </location>
</feature>
<keyword evidence="2" id="KW-0732">Signal</keyword>
<reference evidence="3 4" key="1">
    <citation type="submission" date="2018-08" db="EMBL/GenBank/DDBJ databases">
        <authorList>
            <person name="Ferrada E.E."/>
            <person name="Latorre B.A."/>
        </authorList>
    </citation>
    <scope>NUCLEOTIDE SEQUENCE [LARGE SCALE GENOMIC DNA]</scope>
    <source>
        <strain evidence="3 4">VK-A60T</strain>
    </source>
</reference>
<protein>
    <recommendedName>
        <fullName evidence="5">Lipoprotein</fullName>
    </recommendedName>
</protein>
<name>A0A385DAS3_9ACTN</name>
<feature type="region of interest" description="Disordered" evidence="1">
    <location>
        <begin position="23"/>
        <end position="63"/>
    </location>
</feature>
<proteinExistence type="predicted"/>
<dbReference type="EMBL" id="CP031742">
    <property type="protein sequence ID" value="AXQ55478.1"/>
    <property type="molecule type" value="Genomic_DNA"/>
</dbReference>
<evidence type="ECO:0008006" key="5">
    <source>
        <dbReference type="Google" id="ProtNLM"/>
    </source>
</evidence>
<dbReference type="RefSeq" id="WP_117349395.1">
    <property type="nucleotide sequence ID" value="NZ_CP031742.1"/>
</dbReference>
<dbReference type="PROSITE" id="PS51257">
    <property type="entry name" value="PROKAR_LIPOPROTEIN"/>
    <property type="match status" value="1"/>
</dbReference>
<sequence>MNRRTSPALTALATATVLLATACGGESAEPDEKTPGAGESSATSSASPGEKEETEEGFDRPELTFPSDVEFKFGWQTPSEAKEAAVLKDTEEYLKSIIYGIAQQDPDDSAHKFYAVPLSQAATYAEDQIKGAVEAGNTVSGVQQFPSAQVKLSGARTASVTYCQDESKFYSKTVKGGKVKVTEPSNNSYFSFTLVLEAPSASEGPWRAKAISGKQGVPECAA</sequence>
<gene>
    <name evidence="3" type="ORF">D0C37_13290</name>
</gene>
<evidence type="ECO:0000256" key="1">
    <source>
        <dbReference type="SAM" id="MobiDB-lite"/>
    </source>
</evidence>
<dbReference type="AlphaFoldDB" id="A0A385DAS3"/>
<feature type="compositionally biased region" description="Low complexity" evidence="1">
    <location>
        <begin position="35"/>
        <end position="48"/>
    </location>
</feature>
<feature type="signal peptide" evidence="2">
    <location>
        <begin position="1"/>
        <end position="22"/>
    </location>
</feature>
<organism evidence="3 4">
    <name type="scientific">Streptomyces koyangensis</name>
    <dbReference type="NCBI Taxonomy" id="188770"/>
    <lineage>
        <taxon>Bacteria</taxon>
        <taxon>Bacillati</taxon>
        <taxon>Actinomycetota</taxon>
        <taxon>Actinomycetes</taxon>
        <taxon>Kitasatosporales</taxon>
        <taxon>Streptomycetaceae</taxon>
        <taxon>Streptomyces</taxon>
        <taxon>Streptomyces aurantiacus group</taxon>
    </lineage>
</organism>
<dbReference type="Proteomes" id="UP000259636">
    <property type="component" value="Chromosome"/>
</dbReference>